<evidence type="ECO:0000256" key="8">
    <source>
        <dbReference type="PROSITE-ProRule" id="PRU00169"/>
    </source>
</evidence>
<organism evidence="12 13">
    <name type="scientific">Ruminococcus flavefaciens</name>
    <dbReference type="NCBI Taxonomy" id="1265"/>
    <lineage>
        <taxon>Bacteria</taxon>
        <taxon>Bacillati</taxon>
        <taxon>Bacillota</taxon>
        <taxon>Clostridia</taxon>
        <taxon>Eubacteriales</taxon>
        <taxon>Oscillospiraceae</taxon>
        <taxon>Ruminococcus</taxon>
    </lineage>
</organism>
<evidence type="ECO:0000256" key="3">
    <source>
        <dbReference type="ARBA" id="ARBA00023012"/>
    </source>
</evidence>
<dbReference type="PROSITE" id="PS50110">
    <property type="entry name" value="RESPONSE_REGULATORY"/>
    <property type="match status" value="1"/>
</dbReference>
<feature type="DNA-binding region" description="OmpR/PhoB-type" evidence="9">
    <location>
        <begin position="129"/>
        <end position="225"/>
    </location>
</feature>
<dbReference type="Gene3D" id="3.40.50.2300">
    <property type="match status" value="1"/>
</dbReference>
<evidence type="ECO:0000256" key="9">
    <source>
        <dbReference type="PROSITE-ProRule" id="PRU01091"/>
    </source>
</evidence>
<evidence type="ECO:0000259" key="11">
    <source>
        <dbReference type="PROSITE" id="PS51755"/>
    </source>
</evidence>
<dbReference type="Proteomes" id="UP000183461">
    <property type="component" value="Unassembled WGS sequence"/>
</dbReference>
<dbReference type="GO" id="GO:0032993">
    <property type="term" value="C:protein-DNA complex"/>
    <property type="evidence" value="ECO:0007669"/>
    <property type="project" value="TreeGrafter"/>
</dbReference>
<sequence>MAKILIVDDEPNIVTLISRYVQREGYDIVTASDGREAIDKCKKEDFDVIIMDVMMPDTDGFTACKKIKEFKDIPVIMLSARGTEFDKLFGFEVGVDDYVTKPFSPMELMARIKVVISRKPAPKADGADSRHIIVDGIDIDTLGRTVLIDGEKADLTAKEYALFLILVKNKGIVLSRDRILNEVWGYDSFGVDRTVDWQIKLLRSKLGAYRDSIKTVRGVGYKFET</sequence>
<dbReference type="Gene3D" id="1.10.10.10">
    <property type="entry name" value="Winged helix-like DNA-binding domain superfamily/Winged helix DNA-binding domain"/>
    <property type="match status" value="1"/>
</dbReference>
<accession>A0A1K1NCG9</accession>
<keyword evidence="2 8" id="KW-0597">Phosphoprotein</keyword>
<dbReference type="InterPro" id="IPR001867">
    <property type="entry name" value="OmpR/PhoB-type_DNA-bd"/>
</dbReference>
<feature type="modified residue" description="4-aspartylphosphate" evidence="8">
    <location>
        <position position="52"/>
    </location>
</feature>
<evidence type="ECO:0000256" key="1">
    <source>
        <dbReference type="ARBA" id="ARBA00018672"/>
    </source>
</evidence>
<protein>
    <recommendedName>
        <fullName evidence="1">Stage 0 sporulation protein A homolog</fullName>
    </recommendedName>
</protein>
<evidence type="ECO:0000313" key="13">
    <source>
        <dbReference type="Proteomes" id="UP000183461"/>
    </source>
</evidence>
<dbReference type="GO" id="GO:0005829">
    <property type="term" value="C:cytosol"/>
    <property type="evidence" value="ECO:0007669"/>
    <property type="project" value="TreeGrafter"/>
</dbReference>
<dbReference type="RefSeq" id="WP_072300130.1">
    <property type="nucleotide sequence ID" value="NZ_FPIP01000004.1"/>
</dbReference>
<dbReference type="InterPro" id="IPR011006">
    <property type="entry name" value="CheY-like_superfamily"/>
</dbReference>
<dbReference type="SMART" id="SM00448">
    <property type="entry name" value="REC"/>
    <property type="match status" value="1"/>
</dbReference>
<comment type="function">
    <text evidence="7">May play the central regulatory role in sporulation. It may be an element of the effector pathway responsible for the activation of sporulation genes in response to nutritional stress. Spo0A may act in concert with spo0H (a sigma factor) to control the expression of some genes that are critical to the sporulation process.</text>
</comment>
<dbReference type="Gene3D" id="6.10.250.690">
    <property type="match status" value="1"/>
</dbReference>
<dbReference type="InterPro" id="IPR001789">
    <property type="entry name" value="Sig_transdc_resp-reg_receiver"/>
</dbReference>
<dbReference type="FunFam" id="3.40.50.2300:FF:000001">
    <property type="entry name" value="DNA-binding response regulator PhoB"/>
    <property type="match status" value="1"/>
</dbReference>
<dbReference type="EMBL" id="FPIP01000004">
    <property type="protein sequence ID" value="SFW33152.1"/>
    <property type="molecule type" value="Genomic_DNA"/>
</dbReference>
<dbReference type="PANTHER" id="PTHR48111:SF73">
    <property type="entry name" value="ALKALINE PHOSPHATASE SYNTHESIS TRANSCRIPTIONAL REGULATORY PROTEIN PHOP"/>
    <property type="match status" value="1"/>
</dbReference>
<dbReference type="GO" id="GO:0000976">
    <property type="term" value="F:transcription cis-regulatory region binding"/>
    <property type="evidence" value="ECO:0007669"/>
    <property type="project" value="TreeGrafter"/>
</dbReference>
<dbReference type="Pfam" id="PF00486">
    <property type="entry name" value="Trans_reg_C"/>
    <property type="match status" value="1"/>
</dbReference>
<keyword evidence="5 9" id="KW-0238">DNA-binding</keyword>
<dbReference type="Pfam" id="PF00072">
    <property type="entry name" value="Response_reg"/>
    <property type="match status" value="1"/>
</dbReference>
<dbReference type="InterPro" id="IPR039420">
    <property type="entry name" value="WalR-like"/>
</dbReference>
<dbReference type="InterPro" id="IPR036388">
    <property type="entry name" value="WH-like_DNA-bd_sf"/>
</dbReference>
<feature type="domain" description="Response regulatory" evidence="10">
    <location>
        <begin position="3"/>
        <end position="116"/>
    </location>
</feature>
<evidence type="ECO:0000259" key="10">
    <source>
        <dbReference type="PROSITE" id="PS50110"/>
    </source>
</evidence>
<dbReference type="PANTHER" id="PTHR48111">
    <property type="entry name" value="REGULATOR OF RPOS"/>
    <property type="match status" value="1"/>
</dbReference>
<proteinExistence type="predicted"/>
<keyword evidence="4" id="KW-0805">Transcription regulation</keyword>
<evidence type="ECO:0000256" key="4">
    <source>
        <dbReference type="ARBA" id="ARBA00023015"/>
    </source>
</evidence>
<dbReference type="GO" id="GO:0006355">
    <property type="term" value="P:regulation of DNA-templated transcription"/>
    <property type="evidence" value="ECO:0007669"/>
    <property type="project" value="InterPro"/>
</dbReference>
<evidence type="ECO:0000256" key="5">
    <source>
        <dbReference type="ARBA" id="ARBA00023125"/>
    </source>
</evidence>
<dbReference type="CDD" id="cd17574">
    <property type="entry name" value="REC_OmpR"/>
    <property type="match status" value="1"/>
</dbReference>
<gene>
    <name evidence="12" type="ORF">SAMN02910280_1844</name>
</gene>
<evidence type="ECO:0000256" key="6">
    <source>
        <dbReference type="ARBA" id="ARBA00023163"/>
    </source>
</evidence>
<dbReference type="CDD" id="cd00383">
    <property type="entry name" value="trans_reg_C"/>
    <property type="match status" value="1"/>
</dbReference>
<dbReference type="GO" id="GO:0000156">
    <property type="term" value="F:phosphorelay response regulator activity"/>
    <property type="evidence" value="ECO:0007669"/>
    <property type="project" value="TreeGrafter"/>
</dbReference>
<dbReference type="SMART" id="SM00862">
    <property type="entry name" value="Trans_reg_C"/>
    <property type="match status" value="1"/>
</dbReference>
<keyword evidence="6" id="KW-0804">Transcription</keyword>
<evidence type="ECO:0000256" key="7">
    <source>
        <dbReference type="ARBA" id="ARBA00024867"/>
    </source>
</evidence>
<evidence type="ECO:0000256" key="2">
    <source>
        <dbReference type="ARBA" id="ARBA00022553"/>
    </source>
</evidence>
<evidence type="ECO:0000313" key="12">
    <source>
        <dbReference type="EMBL" id="SFW33152.1"/>
    </source>
</evidence>
<dbReference type="PROSITE" id="PS51755">
    <property type="entry name" value="OMPR_PHOB"/>
    <property type="match status" value="1"/>
</dbReference>
<name>A0A1K1NCG9_RUMFL</name>
<reference evidence="12 13" key="1">
    <citation type="submission" date="2016-11" db="EMBL/GenBank/DDBJ databases">
        <authorList>
            <person name="Jaros S."/>
            <person name="Januszkiewicz K."/>
            <person name="Wedrychowicz H."/>
        </authorList>
    </citation>
    <scope>NUCLEOTIDE SEQUENCE [LARGE SCALE GENOMIC DNA]</scope>
    <source>
        <strain evidence="12 13">YL228</strain>
    </source>
</reference>
<dbReference type="AlphaFoldDB" id="A0A1K1NCG9"/>
<dbReference type="SUPFAM" id="SSF52172">
    <property type="entry name" value="CheY-like"/>
    <property type="match status" value="1"/>
</dbReference>
<feature type="domain" description="OmpR/PhoB-type" evidence="11">
    <location>
        <begin position="129"/>
        <end position="225"/>
    </location>
</feature>
<keyword evidence="3" id="KW-0902">Two-component regulatory system</keyword>